<keyword evidence="5 7" id="KW-1133">Transmembrane helix</keyword>
<dbReference type="GO" id="GO:0005886">
    <property type="term" value="C:plasma membrane"/>
    <property type="evidence" value="ECO:0007669"/>
    <property type="project" value="UniProtKB-SubCell"/>
</dbReference>
<dbReference type="OrthoDB" id="9792509at2"/>
<dbReference type="Gene3D" id="1.10.3720.10">
    <property type="entry name" value="MetI-like"/>
    <property type="match status" value="1"/>
</dbReference>
<dbReference type="GO" id="GO:0055085">
    <property type="term" value="P:transmembrane transport"/>
    <property type="evidence" value="ECO:0007669"/>
    <property type="project" value="InterPro"/>
</dbReference>
<feature type="transmembrane region" description="Helical" evidence="7">
    <location>
        <begin position="193"/>
        <end position="213"/>
    </location>
</feature>
<feature type="transmembrane region" description="Helical" evidence="7">
    <location>
        <begin position="104"/>
        <end position="126"/>
    </location>
</feature>
<dbReference type="PROSITE" id="PS50928">
    <property type="entry name" value="ABC_TM1"/>
    <property type="match status" value="1"/>
</dbReference>
<dbReference type="Pfam" id="PF00528">
    <property type="entry name" value="BPD_transp_1"/>
    <property type="match status" value="1"/>
</dbReference>
<keyword evidence="10" id="KW-1185">Reference proteome</keyword>
<protein>
    <submittedName>
        <fullName evidence="9">Binding-protein-dependent transport systems inner membrane component</fullName>
    </submittedName>
</protein>
<proteinExistence type="inferred from homology"/>
<evidence type="ECO:0000256" key="6">
    <source>
        <dbReference type="ARBA" id="ARBA00023136"/>
    </source>
</evidence>
<evidence type="ECO:0000256" key="5">
    <source>
        <dbReference type="ARBA" id="ARBA00022989"/>
    </source>
</evidence>
<comment type="similarity">
    <text evidence="7">Belongs to the binding-protein-dependent transport system permease family.</text>
</comment>
<keyword evidence="4 7" id="KW-0812">Transmembrane</keyword>
<dbReference type="Proteomes" id="UP000032679">
    <property type="component" value="Unassembled WGS sequence"/>
</dbReference>
<keyword evidence="2 7" id="KW-0813">Transport</keyword>
<dbReference type="PANTHER" id="PTHR30151">
    <property type="entry name" value="ALKANE SULFONATE ABC TRANSPORTER-RELATED, MEMBRANE SUBUNIT"/>
    <property type="match status" value="1"/>
</dbReference>
<evidence type="ECO:0000256" key="2">
    <source>
        <dbReference type="ARBA" id="ARBA00022448"/>
    </source>
</evidence>
<evidence type="ECO:0000313" key="10">
    <source>
        <dbReference type="Proteomes" id="UP000032679"/>
    </source>
</evidence>
<feature type="transmembrane region" description="Helical" evidence="7">
    <location>
        <begin position="132"/>
        <end position="153"/>
    </location>
</feature>
<feature type="transmembrane region" description="Helical" evidence="7">
    <location>
        <begin position="70"/>
        <end position="92"/>
    </location>
</feature>
<feature type="transmembrane region" description="Helical" evidence="7">
    <location>
        <begin position="13"/>
        <end position="31"/>
    </location>
</feature>
<accession>A0A0D6MLT5</accession>
<comment type="caution">
    <text evidence="9">The sequence shown here is derived from an EMBL/GenBank/DDBJ whole genome shotgun (WGS) entry which is preliminary data.</text>
</comment>
<evidence type="ECO:0000256" key="3">
    <source>
        <dbReference type="ARBA" id="ARBA00022475"/>
    </source>
</evidence>
<keyword evidence="3" id="KW-1003">Cell membrane</keyword>
<dbReference type="AlphaFoldDB" id="A0A0D6MLT5"/>
<gene>
    <name evidence="9" type="ORF">Tasa_019_091</name>
</gene>
<dbReference type="EMBL" id="BALE01000019">
    <property type="protein sequence ID" value="GAN54406.1"/>
    <property type="molecule type" value="Genomic_DNA"/>
</dbReference>
<organism evidence="9 10">
    <name type="scientific">Tanticharoenia sakaeratensis NBRC 103193</name>
    <dbReference type="NCBI Taxonomy" id="1231623"/>
    <lineage>
        <taxon>Bacteria</taxon>
        <taxon>Pseudomonadati</taxon>
        <taxon>Pseudomonadota</taxon>
        <taxon>Alphaproteobacteria</taxon>
        <taxon>Acetobacterales</taxon>
        <taxon>Acetobacteraceae</taxon>
        <taxon>Tanticharoenia</taxon>
    </lineage>
</organism>
<evidence type="ECO:0000256" key="7">
    <source>
        <dbReference type="RuleBase" id="RU363032"/>
    </source>
</evidence>
<evidence type="ECO:0000256" key="4">
    <source>
        <dbReference type="ARBA" id="ARBA00022692"/>
    </source>
</evidence>
<reference evidence="9 10" key="1">
    <citation type="submission" date="2012-10" db="EMBL/GenBank/DDBJ databases">
        <title>Genome sequencing of Tanticharoenia sakaeratensis NBRC 103193.</title>
        <authorList>
            <person name="Azuma Y."/>
            <person name="Hadano H."/>
            <person name="Hirakawa H."/>
            <person name="Matsushita K."/>
        </authorList>
    </citation>
    <scope>NUCLEOTIDE SEQUENCE [LARGE SCALE GENOMIC DNA]</scope>
    <source>
        <strain evidence="9 10">NBRC 103193</strain>
    </source>
</reference>
<dbReference type="PANTHER" id="PTHR30151:SF41">
    <property type="entry name" value="ABC TRANSPORTER PERMEASE PROTEIN"/>
    <property type="match status" value="1"/>
</dbReference>
<sequence>MSDWSYLLARPPLWLRTALPTAFFAILLAIWEAVVRLGHVSPLILPTPSAVASDLWLHAGTLLWSTWNTFVVTVEAFAIGSVAGIVLAILFSRSRLLDLSVSPLMVLTQVTPTVAIAPLVLVWVGVDNVNAAILILAAIIAFFPVTANTMMGLKSVSHDLHDLFTVRRASSWQRLVLLELPAAMPYTLSGMKLAGGLALVGAVVAEFVAGSGTDAGLAWRISEAANRLNTPRMFASLFLLGLLGVGISGLLSLVQYLCLRRWHEAAIVRDR</sequence>
<dbReference type="CDD" id="cd06261">
    <property type="entry name" value="TM_PBP2"/>
    <property type="match status" value="1"/>
</dbReference>
<dbReference type="SUPFAM" id="SSF161098">
    <property type="entry name" value="MetI-like"/>
    <property type="match status" value="1"/>
</dbReference>
<name>A0A0D6MLT5_9PROT</name>
<dbReference type="RefSeq" id="WP_048848940.1">
    <property type="nucleotide sequence ID" value="NZ_BALE01000019.1"/>
</dbReference>
<dbReference type="STRING" id="1231623.Tasa_019_091"/>
<dbReference type="InterPro" id="IPR000515">
    <property type="entry name" value="MetI-like"/>
</dbReference>
<evidence type="ECO:0000313" key="9">
    <source>
        <dbReference type="EMBL" id="GAN54406.1"/>
    </source>
</evidence>
<comment type="subcellular location">
    <subcellularLocation>
        <location evidence="1 7">Cell membrane</location>
        <topology evidence="1 7">Multi-pass membrane protein</topology>
    </subcellularLocation>
</comment>
<feature type="domain" description="ABC transmembrane type-1" evidence="8">
    <location>
        <begin position="66"/>
        <end position="255"/>
    </location>
</feature>
<feature type="transmembrane region" description="Helical" evidence="7">
    <location>
        <begin position="233"/>
        <end position="259"/>
    </location>
</feature>
<keyword evidence="6 7" id="KW-0472">Membrane</keyword>
<evidence type="ECO:0000259" key="8">
    <source>
        <dbReference type="PROSITE" id="PS50928"/>
    </source>
</evidence>
<dbReference type="InterPro" id="IPR035906">
    <property type="entry name" value="MetI-like_sf"/>
</dbReference>
<evidence type="ECO:0000256" key="1">
    <source>
        <dbReference type="ARBA" id="ARBA00004651"/>
    </source>
</evidence>